<dbReference type="Gene3D" id="3.40.50.300">
    <property type="entry name" value="P-loop containing nucleotide triphosphate hydrolases"/>
    <property type="match status" value="1"/>
</dbReference>
<name>A0AAW1S7M0_9CHLO</name>
<feature type="signal peptide" evidence="1">
    <location>
        <begin position="1"/>
        <end position="20"/>
    </location>
</feature>
<dbReference type="PANTHER" id="PTHR47569">
    <property type="entry name" value="NO-ASSOCIATED PROTEIN 1, CHLOROPLASTIC/MITOCHONDRIAL"/>
    <property type="match status" value="1"/>
</dbReference>
<dbReference type="Proteomes" id="UP001445335">
    <property type="component" value="Unassembled WGS sequence"/>
</dbReference>
<feature type="chain" id="PRO_5044024970" description="G domain-containing protein" evidence="1">
    <location>
        <begin position="21"/>
        <end position="650"/>
    </location>
</feature>
<dbReference type="SUPFAM" id="SSF52540">
    <property type="entry name" value="P-loop containing nucleoside triphosphate hydrolases"/>
    <property type="match status" value="1"/>
</dbReference>
<dbReference type="PANTHER" id="PTHR47569:SF2">
    <property type="entry name" value="NO-ASSOCIATED PROTEIN 1, CHLOROPLASTIC_MITOCHONDRIAL"/>
    <property type="match status" value="1"/>
</dbReference>
<dbReference type="InterPro" id="IPR044229">
    <property type="entry name" value="NOA1"/>
</dbReference>
<evidence type="ECO:0000313" key="2">
    <source>
        <dbReference type="EMBL" id="KAK9841746.1"/>
    </source>
</evidence>
<comment type="caution">
    <text evidence="2">The sequence shown here is derived from an EMBL/GenBank/DDBJ whole genome shotgun (WGS) entry which is preliminary data.</text>
</comment>
<evidence type="ECO:0008006" key="4">
    <source>
        <dbReference type="Google" id="ProtNLM"/>
    </source>
</evidence>
<dbReference type="EMBL" id="JALJOU010000010">
    <property type="protein sequence ID" value="KAK9841746.1"/>
    <property type="molecule type" value="Genomic_DNA"/>
</dbReference>
<accession>A0AAW1S7M0</accession>
<reference evidence="2 3" key="1">
    <citation type="journal article" date="2024" name="Nat. Commun.">
        <title>Phylogenomics reveals the evolutionary origins of lichenization in chlorophyte algae.</title>
        <authorList>
            <person name="Puginier C."/>
            <person name="Libourel C."/>
            <person name="Otte J."/>
            <person name="Skaloud P."/>
            <person name="Haon M."/>
            <person name="Grisel S."/>
            <person name="Petersen M."/>
            <person name="Berrin J.G."/>
            <person name="Delaux P.M."/>
            <person name="Dal Grande F."/>
            <person name="Keller J."/>
        </authorList>
    </citation>
    <scope>NUCLEOTIDE SEQUENCE [LARGE SCALE GENOMIC DNA]</scope>
    <source>
        <strain evidence="2 3">SAG 245.80</strain>
    </source>
</reference>
<proteinExistence type="predicted"/>
<dbReference type="InterPro" id="IPR027417">
    <property type="entry name" value="P-loop_NTPase"/>
</dbReference>
<evidence type="ECO:0000313" key="3">
    <source>
        <dbReference type="Proteomes" id="UP001445335"/>
    </source>
</evidence>
<dbReference type="CDD" id="cd01855">
    <property type="entry name" value="YqeH"/>
    <property type="match status" value="1"/>
</dbReference>
<gene>
    <name evidence="2" type="ORF">WJX81_000306</name>
</gene>
<organism evidence="2 3">
    <name type="scientific">Elliptochloris bilobata</name>
    <dbReference type="NCBI Taxonomy" id="381761"/>
    <lineage>
        <taxon>Eukaryota</taxon>
        <taxon>Viridiplantae</taxon>
        <taxon>Chlorophyta</taxon>
        <taxon>core chlorophytes</taxon>
        <taxon>Trebouxiophyceae</taxon>
        <taxon>Trebouxiophyceae incertae sedis</taxon>
        <taxon>Elliptochloris clade</taxon>
        <taxon>Elliptochloris</taxon>
    </lineage>
</organism>
<keyword evidence="1" id="KW-0732">Signal</keyword>
<protein>
    <recommendedName>
        <fullName evidence="4">G domain-containing protein</fullName>
    </recommendedName>
</protein>
<dbReference type="AlphaFoldDB" id="A0AAW1S7M0"/>
<evidence type="ECO:0000256" key="1">
    <source>
        <dbReference type="SAM" id="SignalP"/>
    </source>
</evidence>
<dbReference type="GO" id="GO:0003924">
    <property type="term" value="F:GTPase activity"/>
    <property type="evidence" value="ECO:0007669"/>
    <property type="project" value="InterPro"/>
</dbReference>
<keyword evidence="3" id="KW-1185">Reference proteome</keyword>
<sequence>MRTFVLMFAIMLLALTPAEAAGRMLRGMEAAQPWNTKWAAQWGKAMAHGVARWATTANTRSLLASGPLGASKLLEGPDWRKKVAVDILDVMQALETPPDVWWPALSSISTSLADLVNIHDPSFVRFEGESLEYHKHAAGMGATGLEVNPCLMRLGLVGAVAAPTLINIAPVAVAVGATGAAANPLSISVGRKLISGDVVRIHPTPGEVVITLPVDPGAAASDRAAMARAVTAELPGAAGYVPADRAALKRTHRQRGQLLCKRCQELSNGVLVEGVADERRHAAPDPARALATPAQLRAALATVAQRRALAVLLVDLTDAAGSFLSRVRDLVGRNPVLLLGTKADLLPQGTNEADVVRWLLATAAHKRLSPFGAYLVSSRTNEGVSEAVATIRKERRGRDVYVLGAANVGKSAFVRALMREMRTATSPQFDPAALAAARRLPVESAVPGTTLAPIPLRAFAAGGVLYDTPGVHLAHRLPHLLGPELARALHPRGPLRAFRAPAPAQLPTEAGAASAARPATGTYLWGGLARIDVLAAPAATELIFYSSEVMRVIAAPLPAGPSASAPAPADAAGQPLFGAEAVAAWGGLRVAREVSLDAGERGEGVADICVSGLPGWVAVWLPGARGLVQIRVWAPAGIEVFVRPPLPVPW</sequence>